<dbReference type="InterPro" id="IPR051806">
    <property type="entry name" value="HAD-like_SPP"/>
</dbReference>
<keyword evidence="2" id="KW-1185">Reference proteome</keyword>
<dbReference type="InterPro" id="IPR023214">
    <property type="entry name" value="HAD_sf"/>
</dbReference>
<dbReference type="OrthoDB" id="9797743at2"/>
<dbReference type="InterPro" id="IPR006439">
    <property type="entry name" value="HAD-SF_hydro_IA"/>
</dbReference>
<dbReference type="RefSeq" id="WP_045052979.1">
    <property type="nucleotide sequence ID" value="NZ_CAWMDP010000017.1"/>
</dbReference>
<dbReference type="Pfam" id="PF13419">
    <property type="entry name" value="HAD_2"/>
    <property type="match status" value="1"/>
</dbReference>
<name>A0A0D9A2B7_9CYAN</name>
<dbReference type="PANTHER" id="PTHR43481">
    <property type="entry name" value="FRUCTOSE-1-PHOSPHATE PHOSPHATASE"/>
    <property type="match status" value="1"/>
</dbReference>
<gene>
    <name evidence="1" type="ORF">UH38_02410</name>
</gene>
<dbReference type="InterPro" id="IPR041492">
    <property type="entry name" value="HAD_2"/>
</dbReference>
<dbReference type="EMBL" id="JYON01000001">
    <property type="protein sequence ID" value="KJH73626.1"/>
    <property type="molecule type" value="Genomic_DNA"/>
</dbReference>
<sequence>MSIAPIPPYNALIFDCDGTLADTLPVHFQTWLASLQAVGADISRNWYYQYCGTSAQEMLQILKVEFGYQFDLEEVAQARQKHYQSLLNTVKEVQAVAEIVRNHYQKVPMAVASGGEKVVLEVTLNNIGLRDYFDVVVSIDDVEKGKPEPDIFLLASQRLGIAPQDCIVYEDSDGGLEAARRAKMRSIDVRVLLQPEA</sequence>
<comment type="caution">
    <text evidence="1">The sequence shown here is derived from an EMBL/GenBank/DDBJ whole genome shotgun (WGS) entry which is preliminary data.</text>
</comment>
<evidence type="ECO:0000313" key="2">
    <source>
        <dbReference type="Proteomes" id="UP000032452"/>
    </source>
</evidence>
<dbReference type="InterPro" id="IPR023198">
    <property type="entry name" value="PGP-like_dom2"/>
</dbReference>
<dbReference type="Gene3D" id="1.10.150.240">
    <property type="entry name" value="Putative phosphatase, domain 2"/>
    <property type="match status" value="1"/>
</dbReference>
<evidence type="ECO:0008006" key="3">
    <source>
        <dbReference type="Google" id="ProtNLM"/>
    </source>
</evidence>
<dbReference type="SUPFAM" id="SSF56784">
    <property type="entry name" value="HAD-like"/>
    <property type="match status" value="1"/>
</dbReference>
<dbReference type="GO" id="GO:0050308">
    <property type="term" value="F:sugar-phosphatase activity"/>
    <property type="evidence" value="ECO:0007669"/>
    <property type="project" value="TreeGrafter"/>
</dbReference>
<dbReference type="Gene3D" id="3.40.50.1000">
    <property type="entry name" value="HAD superfamily/HAD-like"/>
    <property type="match status" value="1"/>
</dbReference>
<proteinExistence type="predicted"/>
<dbReference type="PANTHER" id="PTHR43481:SF4">
    <property type="entry name" value="GLYCEROL-1-PHOSPHATE PHOSPHOHYDROLASE 1-RELATED"/>
    <property type="match status" value="1"/>
</dbReference>
<dbReference type="Proteomes" id="UP000032452">
    <property type="component" value="Unassembled WGS sequence"/>
</dbReference>
<dbReference type="SFLD" id="SFLDG01129">
    <property type="entry name" value="C1.5:_HAD__Beta-PGM__Phosphata"/>
    <property type="match status" value="1"/>
</dbReference>
<dbReference type="STRING" id="1618023.UH38_02410"/>
<accession>A0A0D9A2B7</accession>
<dbReference type="SFLD" id="SFLDS00003">
    <property type="entry name" value="Haloacid_Dehalogenase"/>
    <property type="match status" value="1"/>
</dbReference>
<dbReference type="InterPro" id="IPR036412">
    <property type="entry name" value="HAD-like_sf"/>
</dbReference>
<reference evidence="1 2" key="1">
    <citation type="submission" date="2015-02" db="EMBL/GenBank/DDBJ databases">
        <title>Draft genome of a novel marine cyanobacterium (Chroococcales) isolated from South Atlantic Ocean.</title>
        <authorList>
            <person name="Rigonato J."/>
            <person name="Alvarenga D.O."/>
            <person name="Branco L.H."/>
            <person name="Varani A.M."/>
            <person name="Brandini F.P."/>
            <person name="Fiore M.F."/>
        </authorList>
    </citation>
    <scope>NUCLEOTIDE SEQUENCE [LARGE SCALE GENOMIC DNA]</scope>
    <source>
        <strain evidence="1 2">CENA595</strain>
    </source>
</reference>
<dbReference type="AlphaFoldDB" id="A0A0D9A2B7"/>
<dbReference type="PRINTS" id="PR00413">
    <property type="entry name" value="HADHALOGNASE"/>
</dbReference>
<protein>
    <recommendedName>
        <fullName evidence="3">Phosphatase</fullName>
    </recommendedName>
</protein>
<organism evidence="1 2">
    <name type="scientific">Aliterella atlantica CENA595</name>
    <dbReference type="NCBI Taxonomy" id="1618023"/>
    <lineage>
        <taxon>Bacteria</taxon>
        <taxon>Bacillati</taxon>
        <taxon>Cyanobacteriota</taxon>
        <taxon>Cyanophyceae</taxon>
        <taxon>Chroococcidiopsidales</taxon>
        <taxon>Aliterellaceae</taxon>
        <taxon>Aliterella</taxon>
    </lineage>
</organism>
<evidence type="ECO:0000313" key="1">
    <source>
        <dbReference type="EMBL" id="KJH73626.1"/>
    </source>
</evidence>
<dbReference type="NCBIfam" id="TIGR01509">
    <property type="entry name" value="HAD-SF-IA-v3"/>
    <property type="match status" value="1"/>
</dbReference>